<evidence type="ECO:0000313" key="2">
    <source>
        <dbReference type="Proteomes" id="UP000004030"/>
    </source>
</evidence>
<gene>
    <name evidence="1" type="ORF">NSU_4766</name>
</gene>
<organism evidence="1 2">
    <name type="scientific">Novosphingobium pentaromativorans US6-1</name>
    <dbReference type="NCBI Taxonomy" id="1088721"/>
    <lineage>
        <taxon>Bacteria</taxon>
        <taxon>Pseudomonadati</taxon>
        <taxon>Pseudomonadota</taxon>
        <taxon>Alphaproteobacteria</taxon>
        <taxon>Sphingomonadales</taxon>
        <taxon>Sphingomonadaceae</taxon>
        <taxon>Novosphingobium</taxon>
    </lineage>
</organism>
<comment type="caution">
    <text evidence="1">The sequence shown here is derived from an EMBL/GenBank/DDBJ whole genome shotgun (WGS) entry which is preliminary data.</text>
</comment>
<keyword evidence="2" id="KW-1185">Reference proteome</keyword>
<dbReference type="Proteomes" id="UP000004030">
    <property type="component" value="Unassembled WGS sequence"/>
</dbReference>
<accession>G6EK95</accession>
<dbReference type="EMBL" id="AGFM01000091">
    <property type="protein sequence ID" value="EHJ58264.1"/>
    <property type="molecule type" value="Genomic_DNA"/>
</dbReference>
<dbReference type="eggNOG" id="ENOG50310X0">
    <property type="taxonomic scope" value="Bacteria"/>
</dbReference>
<dbReference type="AlphaFoldDB" id="G6EK95"/>
<evidence type="ECO:0000313" key="1">
    <source>
        <dbReference type="EMBL" id="EHJ58264.1"/>
    </source>
</evidence>
<name>G6EK95_9SPHN</name>
<reference evidence="1 2" key="1">
    <citation type="journal article" date="2012" name="J. Bacteriol.">
        <title>Genome sequence of benzo(a)pyrene-degrading bacterium Novosphingobium pentaromativorans US6-1.</title>
        <authorList>
            <person name="Luo Y.R."/>
            <person name="Kang S.G."/>
            <person name="Kim S.J."/>
            <person name="Kim M.R."/>
            <person name="Li N."/>
            <person name="Lee J.H."/>
            <person name="Kwon K.K."/>
        </authorList>
    </citation>
    <scope>NUCLEOTIDE SEQUENCE [LARGE SCALE GENOMIC DNA]</scope>
    <source>
        <strain evidence="1 2">US6-1</strain>
    </source>
</reference>
<sequence length="65" mass="7657">MEPILVAQRFLAAPMTFYTLWWTAVVDTFYPHIPRLPHPHHFHQDHDQLVIPEPIEETGEHALFA</sequence>
<proteinExistence type="predicted"/>
<protein>
    <submittedName>
        <fullName evidence="1">Uncharacterized protein</fullName>
    </submittedName>
</protein>